<sequence>MARRIHLFPFRTQKLSFVTPRVVRGTPLARVGSRCALFRHSSVGRASDC</sequence>
<reference evidence="1" key="1">
    <citation type="submission" date="2013-10" db="EMBL/GenBank/DDBJ databases">
        <authorList>
            <person name="Crossman L."/>
        </authorList>
    </citation>
    <scope>NUCLEOTIDE SEQUENCE</scope>
</reference>
<evidence type="ECO:0000313" key="1">
    <source>
        <dbReference type="EMBL" id="CDK36321.1"/>
    </source>
</evidence>
<name>V6DNH8_9LACO</name>
<gene>
    <name evidence="1" type="ORF">LSCP400_21541</name>
</gene>
<organism evidence="1">
    <name type="scientific">Ligilactobacillus salivarius cp400</name>
    <dbReference type="NCBI Taxonomy" id="1273133"/>
    <lineage>
        <taxon>Bacteria</taxon>
        <taxon>Bacillati</taxon>
        <taxon>Bacillota</taxon>
        <taxon>Bacilli</taxon>
        <taxon>Lactobacillales</taxon>
        <taxon>Lactobacillaceae</taxon>
        <taxon>Ligilactobacillus</taxon>
    </lineage>
</organism>
<reference evidence="1" key="2">
    <citation type="journal article" date="2014" name="Genome Announc.">
        <title>Draft Genome Sequence of a Novel Lactobacillus salivarius Strain Isolated from Piglet.</title>
        <authorList>
            <person name="Mackenzie D.A."/>
            <person name="McLay K."/>
            <person name="Roos S."/>
            <person name="Walter J."/>
            <person name="Swarbreck D."/>
            <person name="Drou N."/>
            <person name="Crossman L.C."/>
            <person name="Juge N."/>
        </authorList>
    </citation>
    <scope>NUCLEOTIDE SEQUENCE [LARGE SCALE GENOMIC DNA]</scope>
    <source>
        <strain>cp400</strain>
    </source>
</reference>
<comment type="caution">
    <text evidence="1">The sequence shown here is derived from an EMBL/GenBank/DDBJ whole genome shotgun (WGS) entry which is preliminary data.</text>
</comment>
<protein>
    <submittedName>
        <fullName evidence="1">Uncharacterized protein</fullName>
    </submittedName>
</protein>
<dbReference type="AlphaFoldDB" id="V6DNH8"/>
<dbReference type="EMBL" id="CBVR010000075">
    <property type="protein sequence ID" value="CDK36321.1"/>
    <property type="molecule type" value="Genomic_DNA"/>
</dbReference>
<accession>V6DNH8</accession>
<proteinExistence type="predicted"/>